<dbReference type="Proteomes" id="UP000179284">
    <property type="component" value="Chromosome I"/>
</dbReference>
<keyword evidence="2" id="KW-1185">Reference proteome</keyword>
<organism evidence="1 2">
    <name type="scientific">Butyrivibrio hungatei</name>
    <dbReference type="NCBI Taxonomy" id="185008"/>
    <lineage>
        <taxon>Bacteria</taxon>
        <taxon>Bacillati</taxon>
        <taxon>Bacillota</taxon>
        <taxon>Clostridia</taxon>
        <taxon>Lachnospirales</taxon>
        <taxon>Lachnospiraceae</taxon>
        <taxon>Butyrivibrio</taxon>
    </lineage>
</organism>
<reference evidence="2" key="1">
    <citation type="submission" date="2016-10" db="EMBL/GenBank/DDBJ databases">
        <title>The complete genome sequence of the rumen bacterium Butyrivibrio hungatei MB2003.</title>
        <authorList>
            <person name="Palevich N."/>
            <person name="Kelly W.J."/>
            <person name="Leahy S.C."/>
            <person name="Altermann E."/>
            <person name="Rakonjac J."/>
            <person name="Attwood G.T."/>
        </authorList>
    </citation>
    <scope>NUCLEOTIDE SEQUENCE [LARGE SCALE GENOMIC DNA]</scope>
    <source>
        <strain evidence="2">MB2003</strain>
    </source>
</reference>
<sequence length="68" mass="7932">MASIPEPINHKETAINQHLVPRCYMKAWTYNTAQSSVWLYKSNGQFTDLELSSENTFISFKSKNKLHR</sequence>
<evidence type="ECO:0000313" key="1">
    <source>
        <dbReference type="EMBL" id="AOZ95937.1"/>
    </source>
</evidence>
<evidence type="ECO:0000313" key="2">
    <source>
        <dbReference type="Proteomes" id="UP000179284"/>
    </source>
</evidence>
<evidence type="ECO:0008006" key="3">
    <source>
        <dbReference type="Google" id="ProtNLM"/>
    </source>
</evidence>
<dbReference type="EMBL" id="CP017831">
    <property type="protein sequence ID" value="AOZ95937.1"/>
    <property type="molecule type" value="Genomic_DNA"/>
</dbReference>
<dbReference type="KEGG" id="bhu:bhn_I0903"/>
<name>A0A1D9P030_9FIRM</name>
<protein>
    <recommendedName>
        <fullName evidence="3">DUF4238 domain-containing protein</fullName>
    </recommendedName>
</protein>
<proteinExistence type="predicted"/>
<gene>
    <name evidence="1" type="ORF">bhn_I0903</name>
</gene>
<accession>A0A1D9P030</accession>
<dbReference type="AlphaFoldDB" id="A0A1D9P030"/>